<evidence type="ECO:0000256" key="2">
    <source>
        <dbReference type="ARBA" id="ARBA00006645"/>
    </source>
</evidence>
<evidence type="ECO:0000313" key="12">
    <source>
        <dbReference type="EMBL" id="ATZ80818.1"/>
    </source>
</evidence>
<evidence type="ECO:0000256" key="10">
    <source>
        <dbReference type="SAM" id="Coils"/>
    </source>
</evidence>
<proteinExistence type="inferred from homology"/>
<dbReference type="EC" id="5.6.2.1" evidence="3"/>
<evidence type="ECO:0000256" key="7">
    <source>
        <dbReference type="ARBA" id="ARBA00023235"/>
    </source>
</evidence>
<evidence type="ECO:0000256" key="3">
    <source>
        <dbReference type="ARBA" id="ARBA00012891"/>
    </source>
</evidence>
<dbReference type="InterPro" id="IPR036202">
    <property type="entry name" value="TopoI_DNA-bd_euk_N_sf"/>
</dbReference>
<feature type="domain" description="DNA topoisomerase I eukaryotic-type" evidence="11">
    <location>
        <begin position="159"/>
        <end position="515"/>
    </location>
</feature>
<dbReference type="PANTHER" id="PTHR10290">
    <property type="entry name" value="DNA TOPOISOMERASE I"/>
    <property type="match status" value="1"/>
</dbReference>
<dbReference type="GO" id="GO:0006260">
    <property type="term" value="P:DNA replication"/>
    <property type="evidence" value="ECO:0007669"/>
    <property type="project" value="TreeGrafter"/>
</dbReference>
<dbReference type="Pfam" id="PF01028">
    <property type="entry name" value="Topoisom_I"/>
    <property type="match status" value="1"/>
</dbReference>
<keyword evidence="5 9" id="KW-0799">Topoisomerase</keyword>
<dbReference type="GO" id="GO:0007059">
    <property type="term" value="P:chromosome segregation"/>
    <property type="evidence" value="ECO:0007669"/>
    <property type="project" value="TreeGrafter"/>
</dbReference>
<evidence type="ECO:0000256" key="9">
    <source>
        <dbReference type="PROSITE-ProRule" id="PRU01382"/>
    </source>
</evidence>
<dbReference type="InterPro" id="IPR011010">
    <property type="entry name" value="DNA_brk_join_enz"/>
</dbReference>
<dbReference type="InterPro" id="IPR013500">
    <property type="entry name" value="TopoI_cat_euk"/>
</dbReference>
<dbReference type="InterPro" id="IPR051062">
    <property type="entry name" value="Topoisomerase_IB"/>
</dbReference>
<dbReference type="EMBL" id="MF782455">
    <property type="protein sequence ID" value="ATZ80818.1"/>
    <property type="molecule type" value="Genomic_DNA"/>
</dbReference>
<dbReference type="PRINTS" id="PR00416">
    <property type="entry name" value="EUTPISMRASEI"/>
</dbReference>
<evidence type="ECO:0000256" key="4">
    <source>
        <dbReference type="ARBA" id="ARBA00019632"/>
    </source>
</evidence>
<dbReference type="PANTHER" id="PTHR10290:SF3">
    <property type="entry name" value="DNA TOPOISOMERASE 1"/>
    <property type="match status" value="1"/>
</dbReference>
<keyword evidence="13" id="KW-1185">Reference proteome</keyword>
<evidence type="ECO:0000256" key="1">
    <source>
        <dbReference type="ARBA" id="ARBA00000213"/>
    </source>
</evidence>
<dbReference type="SMART" id="SM00435">
    <property type="entry name" value="TOPEUc"/>
    <property type="match status" value="1"/>
</dbReference>
<gene>
    <name evidence="12" type="ORF">BMW23_0772</name>
</gene>
<dbReference type="GO" id="GO:0003917">
    <property type="term" value="F:DNA topoisomerase type I (single strand cut, ATP-independent) activity"/>
    <property type="evidence" value="ECO:0007669"/>
    <property type="project" value="UniProtKB-UniRule"/>
</dbReference>
<comment type="catalytic activity">
    <reaction evidence="1 9">
        <text>ATP-independent breakage of single-stranded DNA, followed by passage and rejoining.</text>
        <dbReference type="EC" id="5.6.2.1"/>
    </reaction>
</comment>
<dbReference type="InterPro" id="IPR013030">
    <property type="entry name" value="DNA_topo_DNA_db_N_dom2"/>
</dbReference>
<dbReference type="InterPro" id="IPR014711">
    <property type="entry name" value="TopoI_cat_a-hlx-sub_euk"/>
</dbReference>
<dbReference type="InterPro" id="IPR025834">
    <property type="entry name" value="TopoI_C_dom"/>
</dbReference>
<comment type="similarity">
    <text evidence="2 9">Belongs to the type IB topoisomerase family.</text>
</comment>
<organism evidence="12">
    <name type="scientific">Bodo saltans virus</name>
    <dbReference type="NCBI Taxonomy" id="2024608"/>
    <lineage>
        <taxon>Viruses</taxon>
        <taxon>Varidnaviria</taxon>
        <taxon>Bamfordvirae</taxon>
        <taxon>Nucleocytoviricota</taxon>
        <taxon>Megaviricetes</taxon>
        <taxon>Imitervirales</taxon>
        <taxon>Mimiviridae</taxon>
        <taxon>Klosneuvirinae</taxon>
        <taxon>Theiavirus</taxon>
        <taxon>Theiavirus salishense</taxon>
    </lineage>
</organism>
<reference evidence="12" key="1">
    <citation type="journal article" date="2017" name="Elife">
        <title>The kinetoplastid-infecting Bodo saltans virus (BsV), a window into the most abundant giant viruses in the sea.</title>
        <authorList>
            <person name="Deeg C.M."/>
            <person name="Chow C.-E.T."/>
            <person name="Suttle C.A."/>
        </authorList>
    </citation>
    <scope>NUCLEOTIDE SEQUENCE</scope>
    <source>
        <strain evidence="12">NG1</strain>
    </source>
</reference>
<dbReference type="PROSITE" id="PS00176">
    <property type="entry name" value="TOPO_IB_1"/>
    <property type="match status" value="1"/>
</dbReference>
<evidence type="ECO:0000259" key="11">
    <source>
        <dbReference type="SMART" id="SM00435"/>
    </source>
</evidence>
<feature type="active site" description="O-(3'-phospho-DNA)-tyrosine intermediate" evidence="9">
    <location>
        <position position="501"/>
    </location>
</feature>
<accession>A0A2H4UV69</accession>
<keyword evidence="10" id="KW-0175">Coiled coil</keyword>
<dbReference type="InterPro" id="IPR001631">
    <property type="entry name" value="TopoI"/>
</dbReference>
<keyword evidence="7 9" id="KW-0413">Isomerase</keyword>
<dbReference type="Gene3D" id="2.170.11.10">
    <property type="entry name" value="DNA Topoisomerase I, domain 2"/>
    <property type="match status" value="1"/>
</dbReference>
<dbReference type="Pfam" id="PF14370">
    <property type="entry name" value="Topo_C_assoc"/>
    <property type="match status" value="1"/>
</dbReference>
<evidence type="ECO:0000256" key="5">
    <source>
        <dbReference type="ARBA" id="ARBA00023029"/>
    </source>
</evidence>
<dbReference type="SUPFAM" id="SSF56741">
    <property type="entry name" value="Eukaryotic DNA topoisomerase I, N-terminal DNA-binding fragment"/>
    <property type="match status" value="1"/>
</dbReference>
<protein>
    <recommendedName>
        <fullName evidence="4">DNA topoisomerase 1</fullName>
        <ecNumber evidence="3">5.6.2.1</ecNumber>
    </recommendedName>
    <alternativeName>
        <fullName evidence="8">DNA topoisomerase I</fullName>
    </alternativeName>
</protein>
<dbReference type="GO" id="GO:0003677">
    <property type="term" value="F:DNA binding"/>
    <property type="evidence" value="ECO:0007669"/>
    <property type="project" value="UniProtKB-UniRule"/>
</dbReference>
<dbReference type="Gene3D" id="3.90.15.10">
    <property type="entry name" value="Topoisomerase I, Chain A, domain 3"/>
    <property type="match status" value="1"/>
</dbReference>
<dbReference type="Proteomes" id="UP000240325">
    <property type="component" value="Segment"/>
</dbReference>
<evidence type="ECO:0000256" key="8">
    <source>
        <dbReference type="ARBA" id="ARBA00033297"/>
    </source>
</evidence>
<dbReference type="Gene3D" id="1.10.10.41">
    <property type="entry name" value="Yeast DNA topoisomerase - domain 1"/>
    <property type="match status" value="1"/>
</dbReference>
<dbReference type="GO" id="GO:0006265">
    <property type="term" value="P:DNA topological change"/>
    <property type="evidence" value="ECO:0007669"/>
    <property type="project" value="UniProtKB-UniRule"/>
</dbReference>
<dbReference type="Pfam" id="PF02919">
    <property type="entry name" value="Topoisom_I_N"/>
    <property type="match status" value="1"/>
</dbReference>
<sequence length="542" mass="64409">MNKSYNILNKFLFVQLGGKKSKKKWESLIHNGVYFPEPYIPHNIPLRYKDDNIKLSEEAEEYAMIYVKYLDTEYIKNKLFNKNFFHDWKKFIKNTPIQSLEDCDFTEYKQQYTIMKEKKKESKEELQKKKKEIEEKYKYVYVDNKKQEISNFYVEPPGIFLGRGDNPLMGKIKRRLYPEDFIINISKDAEIPSTLEQHSWGKVIHNREVEWIASWHDPVTSRIKYIWLSQSSDFKANNDLKKFELARKLKKRIRRIIETNTQNLNSKDMRIKQLATALYFIDKLAIRVGNEKGEDESDTVGCMTLRLEHIVLNDNNLTLDFLGKDSVRYYNSIEVDDIVRDNVKLFMSGKDKYEQLFDLVDSSDINAYLQTFMKNLTAKTFRTFRASSMFQKEIFKIYSKFEGQDQPPIDTLIALYNAANLKVAKYLNHQKNVAKGHKGQVDKINDMIQKEKNKLRNQKARKKKSQSKIKKIKERIQILKNKKKMKEEMKNLSLGTSKQNYIDSRITIAFMKKYNIPVEKLFTTTLQKKFAWAFDIDENFKF</sequence>
<dbReference type="PROSITE" id="PS52038">
    <property type="entry name" value="TOPO_IB_2"/>
    <property type="match status" value="1"/>
</dbReference>
<keyword evidence="6 9" id="KW-0238">DNA-binding</keyword>
<dbReference type="InterPro" id="IPR013034">
    <property type="entry name" value="DNA_topo_DNA_db_N_dom1"/>
</dbReference>
<dbReference type="InterPro" id="IPR008336">
    <property type="entry name" value="TopoI_DNA-bd_euk"/>
</dbReference>
<evidence type="ECO:0000313" key="13">
    <source>
        <dbReference type="Proteomes" id="UP000240325"/>
    </source>
</evidence>
<dbReference type="InterPro" id="IPR013499">
    <property type="entry name" value="TopoI_euk"/>
</dbReference>
<name>A0A2H4UV69_9VIRU</name>
<evidence type="ECO:0000256" key="6">
    <source>
        <dbReference type="ARBA" id="ARBA00023125"/>
    </source>
</evidence>
<dbReference type="InterPro" id="IPR018521">
    <property type="entry name" value="TopoIB_AS"/>
</dbReference>
<dbReference type="InterPro" id="IPR014727">
    <property type="entry name" value="TopoI_cat_a/b-sub_euk"/>
</dbReference>
<dbReference type="SUPFAM" id="SSF56349">
    <property type="entry name" value="DNA breaking-rejoining enzymes"/>
    <property type="match status" value="1"/>
</dbReference>
<feature type="coiled-coil region" evidence="10">
    <location>
        <begin position="441"/>
        <end position="489"/>
    </location>
</feature>
<feature type="coiled-coil region" evidence="10">
    <location>
        <begin position="105"/>
        <end position="139"/>
    </location>
</feature>
<dbReference type="Gene3D" id="1.10.132.10">
    <property type="match status" value="1"/>
</dbReference>